<evidence type="ECO:0000256" key="1">
    <source>
        <dbReference type="SAM" id="MobiDB-lite"/>
    </source>
</evidence>
<keyword evidence="3" id="KW-1185">Reference proteome</keyword>
<name>A0ABY9SYZ8_BREBE</name>
<gene>
    <name evidence="2" type="ORF">RGB73_20240</name>
</gene>
<dbReference type="CDD" id="cd21631">
    <property type="entry name" value="RHH_CopG_NikR-like"/>
    <property type="match status" value="1"/>
</dbReference>
<evidence type="ECO:0000313" key="3">
    <source>
        <dbReference type="Proteomes" id="UP001256827"/>
    </source>
</evidence>
<sequence length="122" mass="14322">MSIANESTHDMELEYGWEEVGEETGMEPRENFRQHPPIGQPGLAFSDRQNAKIASFRQPDPSYPGLQRRPDFYEQHKKLTVYVEKDLLETIETLKKRRYIPSYSWLVAEAIRCYLQGKKSDQ</sequence>
<reference evidence="2 3" key="1">
    <citation type="submission" date="2023-09" db="EMBL/GenBank/DDBJ databases">
        <title>Complete Genome and Methylome dissection of Bacillus brevis NEB573 original source of BbsI restriction endonuclease.</title>
        <authorList>
            <person name="Fomenkov A."/>
            <person name="Roberts R.D."/>
        </authorList>
    </citation>
    <scope>NUCLEOTIDE SEQUENCE [LARGE SCALE GENOMIC DNA]</scope>
    <source>
        <strain evidence="2 3">NEB573</strain>
    </source>
</reference>
<dbReference type="RefSeq" id="WP_310764548.1">
    <property type="nucleotide sequence ID" value="NZ_CP134050.1"/>
</dbReference>
<organism evidence="2 3">
    <name type="scientific">Brevibacillus brevis</name>
    <name type="common">Bacillus brevis</name>
    <dbReference type="NCBI Taxonomy" id="1393"/>
    <lineage>
        <taxon>Bacteria</taxon>
        <taxon>Bacillati</taxon>
        <taxon>Bacillota</taxon>
        <taxon>Bacilli</taxon>
        <taxon>Bacillales</taxon>
        <taxon>Paenibacillaceae</taxon>
        <taxon>Brevibacillus</taxon>
    </lineage>
</organism>
<evidence type="ECO:0000313" key="2">
    <source>
        <dbReference type="EMBL" id="WNC13036.1"/>
    </source>
</evidence>
<accession>A0ABY9SYZ8</accession>
<dbReference type="Proteomes" id="UP001256827">
    <property type="component" value="Chromosome"/>
</dbReference>
<proteinExistence type="predicted"/>
<feature type="region of interest" description="Disordered" evidence="1">
    <location>
        <begin position="22"/>
        <end position="44"/>
    </location>
</feature>
<protein>
    <submittedName>
        <fullName evidence="2">CopG family transcriptional regulator</fullName>
    </submittedName>
</protein>
<dbReference type="EMBL" id="CP134050">
    <property type="protein sequence ID" value="WNC13036.1"/>
    <property type="molecule type" value="Genomic_DNA"/>
</dbReference>